<dbReference type="KEGG" id="cbei:LF65_03887"/>
<dbReference type="OrthoDB" id="1925063at2"/>
<accession>A0A0B5QU67</accession>
<evidence type="ECO:0000313" key="1">
    <source>
        <dbReference type="EMBL" id="AJH00439.1"/>
    </source>
</evidence>
<dbReference type="Proteomes" id="UP000031866">
    <property type="component" value="Chromosome"/>
</dbReference>
<name>A0A0B5QU67_CLOBE</name>
<reference evidence="2" key="1">
    <citation type="submission" date="2014-12" db="EMBL/GenBank/DDBJ databases">
        <title>Genome sequence of Clostridium beijerinckii strain 59B.</title>
        <authorList>
            <person name="Little G.T."/>
            <person name="Minton N.P."/>
        </authorList>
    </citation>
    <scope>NUCLEOTIDE SEQUENCE [LARGE SCALE GENOMIC DNA]</scope>
    <source>
        <strain evidence="2">59B</strain>
    </source>
</reference>
<dbReference type="EMBL" id="CP010086">
    <property type="protein sequence ID" value="AJH00439.1"/>
    <property type="molecule type" value="Genomic_DNA"/>
</dbReference>
<dbReference type="RefSeq" id="WP_041898204.1">
    <property type="nucleotide sequence ID" value="NZ_CP010086.2"/>
</dbReference>
<sequence>MGYLGINMSGSSIPVYSTNIEDNTRIGSLGYKERFAVTSSGPIAIVIKFVNSSGSWVDGRLDPDADISDWCEYLFRSSAIPAGYFRTDSTVRMYDSSGSFQASYPAGTVVVPYTESRSQNGTSYPDYLRIRALYDRNGNQISDDTYGMFIDCRIRYNSGNTPVYGNWN</sequence>
<evidence type="ECO:0000313" key="2">
    <source>
        <dbReference type="Proteomes" id="UP000031866"/>
    </source>
</evidence>
<proteinExistence type="predicted"/>
<gene>
    <name evidence="1" type="ORF">LF65_03887</name>
</gene>
<organism evidence="1 2">
    <name type="scientific">Clostridium beijerinckii</name>
    <name type="common">Clostridium MP</name>
    <dbReference type="NCBI Taxonomy" id="1520"/>
    <lineage>
        <taxon>Bacteria</taxon>
        <taxon>Bacillati</taxon>
        <taxon>Bacillota</taxon>
        <taxon>Clostridia</taxon>
        <taxon>Eubacteriales</taxon>
        <taxon>Clostridiaceae</taxon>
        <taxon>Clostridium</taxon>
    </lineage>
</organism>
<dbReference type="AlphaFoldDB" id="A0A0B5QU67"/>
<protein>
    <submittedName>
        <fullName evidence="1">Uncharacterized protein</fullName>
    </submittedName>
</protein>